<organism evidence="2 3">
    <name type="scientific">Streptomyces buecherae</name>
    <dbReference type="NCBI Taxonomy" id="2763006"/>
    <lineage>
        <taxon>Bacteria</taxon>
        <taxon>Bacillati</taxon>
        <taxon>Actinomycetota</taxon>
        <taxon>Actinomycetes</taxon>
        <taxon>Kitasatosporales</taxon>
        <taxon>Streptomycetaceae</taxon>
        <taxon>Streptomyces</taxon>
    </lineage>
</organism>
<gene>
    <name evidence="2" type="ORF">HUT08_09790</name>
</gene>
<proteinExistence type="predicted"/>
<dbReference type="RefSeq" id="WP_176161530.1">
    <property type="nucleotide sequence ID" value="NZ_CP054929.1"/>
</dbReference>
<evidence type="ECO:0000259" key="1">
    <source>
        <dbReference type="PROSITE" id="PS51186"/>
    </source>
</evidence>
<dbReference type="PROSITE" id="PS51186">
    <property type="entry name" value="GNAT"/>
    <property type="match status" value="1"/>
</dbReference>
<dbReference type="Gene3D" id="3.40.630.30">
    <property type="match status" value="1"/>
</dbReference>
<dbReference type="InterPro" id="IPR016181">
    <property type="entry name" value="Acyl_CoA_acyltransferase"/>
</dbReference>
<dbReference type="GO" id="GO:0016747">
    <property type="term" value="F:acyltransferase activity, transferring groups other than amino-acyl groups"/>
    <property type="evidence" value="ECO:0007669"/>
    <property type="project" value="InterPro"/>
</dbReference>
<dbReference type="Pfam" id="PF08445">
    <property type="entry name" value="FR47"/>
    <property type="match status" value="1"/>
</dbReference>
<dbReference type="AlphaFoldDB" id="A0A7H8N5L4"/>
<dbReference type="EMBL" id="CP054929">
    <property type="protein sequence ID" value="QKW49795.1"/>
    <property type="molecule type" value="Genomic_DNA"/>
</dbReference>
<evidence type="ECO:0000313" key="2">
    <source>
        <dbReference type="EMBL" id="QKW49795.1"/>
    </source>
</evidence>
<dbReference type="SUPFAM" id="SSF55729">
    <property type="entry name" value="Acyl-CoA N-acyltransferases (Nat)"/>
    <property type="match status" value="1"/>
</dbReference>
<dbReference type="Proteomes" id="UP000509303">
    <property type="component" value="Chromosome"/>
</dbReference>
<sequence>MISHQPTLDRLERYYDAVLRPLARAEDVGPLTLFVRDGAGWPLYARPALGLTADVSAGDVDRMRARQRALGLPESFEWVAETTPTLRAAAERSGLVVREHPLLVLGAGALLPVVRHRPDGVTVRMVAPADPALPSALTVPHLAFAEPGGRVGATGLAELVAALPRHGGQPAVRLAVEGVRAGRTAVAAAVDDESGLALCAGQRHVVADVSEIVGVGTLPAARRRGLALAVTSALASDARARGIRTVFLSASDAEVERLYGQIGFVRVGTALIASPPA</sequence>
<keyword evidence="2" id="KW-0808">Transferase</keyword>
<protein>
    <submittedName>
        <fullName evidence="2">GNAT family N-acetyltransferase</fullName>
    </submittedName>
</protein>
<reference evidence="2 3" key="1">
    <citation type="submission" date="2020-06" db="EMBL/GenBank/DDBJ databases">
        <title>Genome mining for natural products.</title>
        <authorList>
            <person name="Zhang B."/>
            <person name="Shi J."/>
            <person name="Ge H."/>
        </authorList>
    </citation>
    <scope>NUCLEOTIDE SEQUENCE [LARGE SCALE GENOMIC DNA]</scope>
    <source>
        <strain evidence="2 3">NA00687</strain>
    </source>
</reference>
<dbReference type="InterPro" id="IPR000182">
    <property type="entry name" value="GNAT_dom"/>
</dbReference>
<keyword evidence="3" id="KW-1185">Reference proteome</keyword>
<evidence type="ECO:0000313" key="3">
    <source>
        <dbReference type="Proteomes" id="UP000509303"/>
    </source>
</evidence>
<name>A0A7H8N5L4_9ACTN</name>
<dbReference type="CDD" id="cd04301">
    <property type="entry name" value="NAT_SF"/>
    <property type="match status" value="1"/>
</dbReference>
<feature type="domain" description="N-acetyltransferase" evidence="1">
    <location>
        <begin position="121"/>
        <end position="277"/>
    </location>
</feature>
<accession>A0A7H8N5L4</accession>
<dbReference type="InterPro" id="IPR013653">
    <property type="entry name" value="GCN5-like_dom"/>
</dbReference>